<dbReference type="AlphaFoldDB" id="A0A942YM39"/>
<dbReference type="EMBL" id="JAGYPJ010000001">
    <property type="protein sequence ID" value="MBS4200285.1"/>
    <property type="molecule type" value="Genomic_DNA"/>
</dbReference>
<dbReference type="RefSeq" id="WP_213110881.1">
    <property type="nucleotide sequence ID" value="NZ_JAGYPJ010000001.1"/>
</dbReference>
<evidence type="ECO:0000313" key="2">
    <source>
        <dbReference type="Proteomes" id="UP000682713"/>
    </source>
</evidence>
<dbReference type="Proteomes" id="UP000682713">
    <property type="component" value="Unassembled WGS sequence"/>
</dbReference>
<organism evidence="1 2">
    <name type="scientific">Lederbergia citrisecunda</name>
    <dbReference type="NCBI Taxonomy" id="2833583"/>
    <lineage>
        <taxon>Bacteria</taxon>
        <taxon>Bacillati</taxon>
        <taxon>Bacillota</taxon>
        <taxon>Bacilli</taxon>
        <taxon>Bacillales</taxon>
        <taxon>Bacillaceae</taxon>
        <taxon>Lederbergia</taxon>
    </lineage>
</organism>
<accession>A0A942YM39</accession>
<reference evidence="1 2" key="1">
    <citation type="submission" date="2021-05" db="EMBL/GenBank/DDBJ databases">
        <title>Novel Bacillus species.</title>
        <authorList>
            <person name="Liu G."/>
        </authorList>
    </citation>
    <scope>NUCLEOTIDE SEQUENCE [LARGE SCALE GENOMIC DNA]</scope>
    <source>
        <strain evidence="1 2">FJAT-49732</strain>
    </source>
</reference>
<proteinExistence type="predicted"/>
<comment type="caution">
    <text evidence="1">The sequence shown here is derived from an EMBL/GenBank/DDBJ whole genome shotgun (WGS) entry which is preliminary data.</text>
</comment>
<sequence>MTIILSLCIPLTAFVVGFLVLKSVQLGLRWQIQTAKQEPPTMENPIQPILDSKQEDDVANILDEWVNGVQEGR</sequence>
<protein>
    <submittedName>
        <fullName evidence="1">Uncharacterized protein</fullName>
    </submittedName>
</protein>
<keyword evidence="2" id="KW-1185">Reference proteome</keyword>
<name>A0A942YM39_9BACI</name>
<evidence type="ECO:0000313" key="1">
    <source>
        <dbReference type="EMBL" id="MBS4200285.1"/>
    </source>
</evidence>
<gene>
    <name evidence="1" type="ORF">KHA93_11650</name>
</gene>